<dbReference type="AlphaFoldDB" id="A0A9Q1JH85"/>
<dbReference type="EMBL" id="JAKOGI010001544">
    <property type="protein sequence ID" value="KAJ8425102.1"/>
    <property type="molecule type" value="Genomic_DNA"/>
</dbReference>
<reference evidence="2" key="1">
    <citation type="submission" date="2022-04" db="EMBL/GenBank/DDBJ databases">
        <title>Carnegiea gigantea Genome sequencing and assembly v2.</title>
        <authorList>
            <person name="Copetti D."/>
            <person name="Sanderson M.J."/>
            <person name="Burquez A."/>
            <person name="Wojciechowski M.F."/>
        </authorList>
    </citation>
    <scope>NUCLEOTIDE SEQUENCE</scope>
    <source>
        <strain evidence="2">SGP5-SGP5p</strain>
        <tissue evidence="2">Aerial part</tissue>
    </source>
</reference>
<accession>A0A9Q1JH85</accession>
<dbReference type="Proteomes" id="UP001153076">
    <property type="component" value="Unassembled WGS sequence"/>
</dbReference>
<comment type="caution">
    <text evidence="2">The sequence shown here is derived from an EMBL/GenBank/DDBJ whole genome shotgun (WGS) entry which is preliminary data.</text>
</comment>
<proteinExistence type="predicted"/>
<organism evidence="2 3">
    <name type="scientific">Carnegiea gigantea</name>
    <dbReference type="NCBI Taxonomy" id="171969"/>
    <lineage>
        <taxon>Eukaryota</taxon>
        <taxon>Viridiplantae</taxon>
        <taxon>Streptophyta</taxon>
        <taxon>Embryophyta</taxon>
        <taxon>Tracheophyta</taxon>
        <taxon>Spermatophyta</taxon>
        <taxon>Magnoliopsida</taxon>
        <taxon>eudicotyledons</taxon>
        <taxon>Gunneridae</taxon>
        <taxon>Pentapetalae</taxon>
        <taxon>Caryophyllales</taxon>
        <taxon>Cactineae</taxon>
        <taxon>Cactaceae</taxon>
        <taxon>Cactoideae</taxon>
        <taxon>Echinocereeae</taxon>
        <taxon>Carnegiea</taxon>
    </lineage>
</organism>
<protein>
    <submittedName>
        <fullName evidence="2">Uncharacterized protein</fullName>
    </submittedName>
</protein>
<evidence type="ECO:0000256" key="1">
    <source>
        <dbReference type="SAM" id="MobiDB-lite"/>
    </source>
</evidence>
<keyword evidence="3" id="KW-1185">Reference proteome</keyword>
<feature type="region of interest" description="Disordered" evidence="1">
    <location>
        <begin position="191"/>
        <end position="214"/>
    </location>
</feature>
<sequence>MKSPSTLKSQGDHLNLQSCWTHLGRGGKSVDYLISALVDTRLRGGIDRTGVTPWKSIWIGTVLMGTGLLYFPWRNEKLSDHQPIQLKVFESYQKERETQKVREYVGPTREVRGGDSRSLDREDRLTSAVECIVKVNRCMAKLMEWNRKEFGHDQSQIKWCIDELKLTHDIAKRNEFLDHINDLRYKEESSNSAAKGNLDLRTTRTGRGNALGTP</sequence>
<evidence type="ECO:0000313" key="2">
    <source>
        <dbReference type="EMBL" id="KAJ8425102.1"/>
    </source>
</evidence>
<evidence type="ECO:0000313" key="3">
    <source>
        <dbReference type="Proteomes" id="UP001153076"/>
    </source>
</evidence>
<gene>
    <name evidence="2" type="ORF">Cgig2_011505</name>
</gene>
<name>A0A9Q1JH85_9CARY</name>